<sequence length="80" mass="8777">MISLRAVCVQLRAIIDDTGRFSAIAHPWLHGNVVAPRQTSIPDNGGMLSPIPVAYAWRRGVAPRLSSACRRRDIIETAAR</sequence>
<dbReference type="EMBL" id="CP157947">
    <property type="protein sequence ID" value="XBS71344.1"/>
    <property type="molecule type" value="Genomic_DNA"/>
</dbReference>
<accession>A0AAU7QE66</accession>
<protein>
    <submittedName>
        <fullName evidence="1">Uncharacterized protein</fullName>
    </submittedName>
</protein>
<name>A0AAU7QE66_9GAMM</name>
<dbReference type="AlphaFoldDB" id="A0AAU7QE66"/>
<organism evidence="1">
    <name type="scientific">Acerihabitans sp. KWT182</name>
    <dbReference type="NCBI Taxonomy" id="3157919"/>
    <lineage>
        <taxon>Bacteria</taxon>
        <taxon>Pseudomonadati</taxon>
        <taxon>Pseudomonadota</taxon>
        <taxon>Gammaproteobacteria</taxon>
        <taxon>Enterobacterales</taxon>
        <taxon>Pectobacteriaceae</taxon>
        <taxon>Acerihabitans</taxon>
    </lineage>
</organism>
<evidence type="ECO:0000313" key="1">
    <source>
        <dbReference type="EMBL" id="XBS71344.1"/>
    </source>
</evidence>
<proteinExistence type="predicted"/>
<gene>
    <name evidence="1" type="ORF">ABK905_10630</name>
</gene>
<reference evidence="1" key="1">
    <citation type="submission" date="2024-06" db="EMBL/GenBank/DDBJ databases">
        <authorList>
            <person name="Coelho C."/>
            <person name="Bento M."/>
            <person name="Garcia E."/>
            <person name="Camelo A."/>
            <person name="Brandao I."/>
            <person name="Espirito Santo C."/>
            <person name="Trovao J."/>
            <person name="Verissimo A."/>
            <person name="Costa J."/>
            <person name="Tiago I."/>
        </authorList>
    </citation>
    <scope>NUCLEOTIDE SEQUENCE</scope>
    <source>
        <strain evidence="1">KWT182</strain>
    </source>
</reference>